<dbReference type="PANTHER" id="PTHR35849">
    <property type="entry name" value="BLR2341 PROTEIN"/>
    <property type="match status" value="1"/>
</dbReference>
<evidence type="ECO:0000256" key="1">
    <source>
        <dbReference type="SAM" id="MobiDB-lite"/>
    </source>
</evidence>
<dbReference type="Pfam" id="PF13466">
    <property type="entry name" value="STAS_2"/>
    <property type="match status" value="1"/>
</dbReference>
<dbReference type="SUPFAM" id="SSF52091">
    <property type="entry name" value="SpoIIaa-like"/>
    <property type="match status" value="1"/>
</dbReference>
<evidence type="ECO:0000313" key="4">
    <source>
        <dbReference type="Proteomes" id="UP001617351"/>
    </source>
</evidence>
<dbReference type="InterPro" id="IPR002645">
    <property type="entry name" value="STAS_dom"/>
</dbReference>
<dbReference type="EMBL" id="JBIUYY010000008">
    <property type="protein sequence ID" value="MFJ2823359.1"/>
    <property type="molecule type" value="Genomic_DNA"/>
</dbReference>
<name>A0ABW8EJG4_STRT5</name>
<dbReference type="CDD" id="cd07043">
    <property type="entry name" value="STAS_anti-anti-sigma_factors"/>
    <property type="match status" value="1"/>
</dbReference>
<feature type="region of interest" description="Disordered" evidence="1">
    <location>
        <begin position="203"/>
        <end position="225"/>
    </location>
</feature>
<dbReference type="InterPro" id="IPR058548">
    <property type="entry name" value="MlaB-like_STAS"/>
</dbReference>
<dbReference type="InterPro" id="IPR052746">
    <property type="entry name" value="MlaB_ABC_Transporter"/>
</dbReference>
<dbReference type="PROSITE" id="PS50801">
    <property type="entry name" value="STAS"/>
    <property type="match status" value="1"/>
</dbReference>
<evidence type="ECO:0000259" key="2">
    <source>
        <dbReference type="PROSITE" id="PS50801"/>
    </source>
</evidence>
<protein>
    <submittedName>
        <fullName evidence="3">STAS domain-containing protein</fullName>
    </submittedName>
</protein>
<dbReference type="Gene3D" id="3.30.750.24">
    <property type="entry name" value="STAS domain"/>
    <property type="match status" value="1"/>
</dbReference>
<dbReference type="RefSeq" id="WP_402382772.1">
    <property type="nucleotide sequence ID" value="NZ_JBIUYY010000008.1"/>
</dbReference>
<accession>A0ABW8EJG4</accession>
<sequence length="225" mass="22860">MAAPLHPDDRLQAPAPARTLLTLDGLPGGRVAALVVGEITDTTAPPLRRSLLAALGSSAGGLDLDLSAVAFCDIAGLHLLLNLHARALEKGRTLRVTAASPLVRQLLEATACWPRLGADPASAAPSLLLTTELRRVLVRPGGASPALRGAGGSLQVRIEGATATVTWPAVASGSAADGTGRRLARAAVASALHRAGLRTVRHRSAATTQARTALLGPPTARRGPG</sequence>
<reference evidence="3 4" key="1">
    <citation type="submission" date="2024-10" db="EMBL/GenBank/DDBJ databases">
        <title>The Natural Products Discovery Center: Release of the First 8490 Sequenced Strains for Exploring Actinobacteria Biosynthetic Diversity.</title>
        <authorList>
            <person name="Kalkreuter E."/>
            <person name="Kautsar S.A."/>
            <person name="Yang D."/>
            <person name="Bader C.D."/>
            <person name="Teijaro C.N."/>
            <person name="Fluegel L."/>
            <person name="Davis C.M."/>
            <person name="Simpson J.R."/>
            <person name="Lauterbach L."/>
            <person name="Steele A.D."/>
            <person name="Gui C."/>
            <person name="Meng S."/>
            <person name="Li G."/>
            <person name="Viehrig K."/>
            <person name="Ye F."/>
            <person name="Su P."/>
            <person name="Kiefer A.F."/>
            <person name="Nichols A."/>
            <person name="Cepeda A.J."/>
            <person name="Yan W."/>
            <person name="Fan B."/>
            <person name="Jiang Y."/>
            <person name="Adhikari A."/>
            <person name="Zheng C.-J."/>
            <person name="Schuster L."/>
            <person name="Cowan T.M."/>
            <person name="Smanski M.J."/>
            <person name="Chevrette M.G."/>
            <person name="De Carvalho L.P.S."/>
            <person name="Shen B."/>
        </authorList>
    </citation>
    <scope>NUCLEOTIDE SEQUENCE [LARGE SCALE GENOMIC DNA]</scope>
    <source>
        <strain evidence="3 4">NPDC087220</strain>
    </source>
</reference>
<evidence type="ECO:0000313" key="3">
    <source>
        <dbReference type="EMBL" id="MFJ2823359.1"/>
    </source>
</evidence>
<keyword evidence="4" id="KW-1185">Reference proteome</keyword>
<proteinExistence type="predicted"/>
<gene>
    <name evidence="3" type="ORF">ACIO7M_19895</name>
</gene>
<dbReference type="Proteomes" id="UP001617351">
    <property type="component" value="Unassembled WGS sequence"/>
</dbReference>
<feature type="domain" description="STAS" evidence="2">
    <location>
        <begin position="35"/>
        <end position="110"/>
    </location>
</feature>
<comment type="caution">
    <text evidence="3">The sequence shown here is derived from an EMBL/GenBank/DDBJ whole genome shotgun (WGS) entry which is preliminary data.</text>
</comment>
<dbReference type="InterPro" id="IPR036513">
    <property type="entry name" value="STAS_dom_sf"/>
</dbReference>
<dbReference type="PANTHER" id="PTHR35849:SF2">
    <property type="entry name" value="BLR2341 PROTEIN"/>
    <property type="match status" value="1"/>
</dbReference>
<organism evidence="3 4">
    <name type="scientific">Streptomyces toxytricini</name>
    <name type="common">Actinomyces toxytricini</name>
    <dbReference type="NCBI Taxonomy" id="67369"/>
    <lineage>
        <taxon>Bacteria</taxon>
        <taxon>Bacillati</taxon>
        <taxon>Actinomycetota</taxon>
        <taxon>Actinomycetes</taxon>
        <taxon>Kitasatosporales</taxon>
        <taxon>Streptomycetaceae</taxon>
        <taxon>Streptomyces</taxon>
    </lineage>
</organism>